<accession>A0A8S1HC38</accession>
<protein>
    <submittedName>
        <fullName evidence="1">Uncharacterized protein</fullName>
    </submittedName>
</protein>
<dbReference type="OrthoDB" id="1104827at2759"/>
<name>A0A8S1HC38_9PELO</name>
<dbReference type="Proteomes" id="UP000835052">
    <property type="component" value="Unassembled WGS sequence"/>
</dbReference>
<keyword evidence="2" id="KW-1185">Reference proteome</keyword>
<evidence type="ECO:0000313" key="2">
    <source>
        <dbReference type="Proteomes" id="UP000835052"/>
    </source>
</evidence>
<proteinExistence type="predicted"/>
<dbReference type="AlphaFoldDB" id="A0A8S1HC38"/>
<reference evidence="1" key="1">
    <citation type="submission" date="2020-10" db="EMBL/GenBank/DDBJ databases">
        <authorList>
            <person name="Kikuchi T."/>
        </authorList>
    </citation>
    <scope>NUCLEOTIDE SEQUENCE</scope>
    <source>
        <strain evidence="1">NKZ352</strain>
    </source>
</reference>
<evidence type="ECO:0000313" key="1">
    <source>
        <dbReference type="EMBL" id="CAD6193144.1"/>
    </source>
</evidence>
<organism evidence="1 2">
    <name type="scientific">Caenorhabditis auriculariae</name>
    <dbReference type="NCBI Taxonomy" id="2777116"/>
    <lineage>
        <taxon>Eukaryota</taxon>
        <taxon>Metazoa</taxon>
        <taxon>Ecdysozoa</taxon>
        <taxon>Nematoda</taxon>
        <taxon>Chromadorea</taxon>
        <taxon>Rhabditida</taxon>
        <taxon>Rhabditina</taxon>
        <taxon>Rhabditomorpha</taxon>
        <taxon>Rhabditoidea</taxon>
        <taxon>Rhabditidae</taxon>
        <taxon>Peloderinae</taxon>
        <taxon>Caenorhabditis</taxon>
    </lineage>
</organism>
<dbReference type="EMBL" id="CAJGYM010000033">
    <property type="protein sequence ID" value="CAD6193144.1"/>
    <property type="molecule type" value="Genomic_DNA"/>
</dbReference>
<comment type="caution">
    <text evidence="1">The sequence shown here is derived from an EMBL/GenBank/DDBJ whole genome shotgun (WGS) entry which is preliminary data.</text>
</comment>
<gene>
    <name evidence="1" type="ORF">CAUJ_LOCUS9063</name>
</gene>
<sequence>MKIGKGQIRILNTNLSPMTHSRVVSAIFTISNRETMEYIEDWVDRALSCFYRQHDKDDPPPGKVHDGLDVDELSAEELEKNFVNLVVGSVIG</sequence>